<dbReference type="Proteomes" id="UP000030023">
    <property type="component" value="Unassembled WGS sequence"/>
</dbReference>
<evidence type="ECO:0000313" key="3">
    <source>
        <dbReference type="EMBL" id="KGO22302.1"/>
    </source>
</evidence>
<dbReference type="Pfam" id="PF22608">
    <property type="entry name" value="DNAX_ATPase_lid"/>
    <property type="match status" value="1"/>
</dbReference>
<dbReference type="EMBL" id="AXCV01000561">
    <property type="protein sequence ID" value="KGO22302.1"/>
    <property type="molecule type" value="Genomic_DNA"/>
</dbReference>
<evidence type="ECO:0000259" key="2">
    <source>
        <dbReference type="Pfam" id="PF22608"/>
    </source>
</evidence>
<feature type="domain" description="DNA polymerase III subunit gamma/tau helical lid" evidence="2">
    <location>
        <begin position="1"/>
        <end position="43"/>
    </location>
</feature>
<comment type="caution">
    <text evidence="3">The sequence shown here is derived from an EMBL/GenBank/DDBJ whole genome shotgun (WGS) entry which is preliminary data.</text>
</comment>
<accession>A0ABR4XP47</accession>
<dbReference type="Pfam" id="PF12169">
    <property type="entry name" value="DNA_pol3_gamma3"/>
    <property type="match status" value="1"/>
</dbReference>
<organism evidence="3 4">
    <name type="scientific">Oenococcus alcoholitolerans</name>
    <dbReference type="NCBI Taxonomy" id="931074"/>
    <lineage>
        <taxon>Bacteria</taxon>
        <taxon>Bacillati</taxon>
        <taxon>Bacillota</taxon>
        <taxon>Bacilli</taxon>
        <taxon>Lactobacillales</taxon>
        <taxon>Lactobacillaceae</taxon>
        <taxon>Oenococcus</taxon>
    </lineage>
</organism>
<dbReference type="Gene3D" id="1.20.272.10">
    <property type="match status" value="1"/>
</dbReference>
<dbReference type="InterPro" id="IPR022754">
    <property type="entry name" value="DNA_pol_III_gamma-3"/>
</dbReference>
<sequence length="176" mass="19438">MEFVLKDQKINFDPQALKVIANASAGGLRDALSILDQAVAVSKDGSITLDDAYEITGSSRIDQQIDFVASLLKTDMRQAFSIISDILSSGKDPLKFAQDLLVLFKNLILIKSSPELVNSQSIDRIKKLSEDHSNRVFEKLIDLTADSLAKMKQSVRPDLYLEILAVKGSELVTDRI</sequence>
<dbReference type="InterPro" id="IPR045085">
    <property type="entry name" value="HLD_clamp_pol_III_gamma_tau"/>
</dbReference>
<gene>
    <name evidence="3" type="ORF">Q757_09300</name>
</gene>
<evidence type="ECO:0000259" key="1">
    <source>
        <dbReference type="Pfam" id="PF12169"/>
    </source>
</evidence>
<feature type="domain" description="DNA polymerase III gamma subunit" evidence="1">
    <location>
        <begin position="48"/>
        <end position="165"/>
    </location>
</feature>
<name>A0ABR4XP47_9LACO</name>
<evidence type="ECO:0000313" key="4">
    <source>
        <dbReference type="Proteomes" id="UP000030023"/>
    </source>
</evidence>
<dbReference type="InterPro" id="IPR008921">
    <property type="entry name" value="DNA_pol3_clamp-load_cplx_C"/>
</dbReference>
<dbReference type="CDD" id="cd18137">
    <property type="entry name" value="HLD_clamp_pol_III_gamma_tau"/>
    <property type="match status" value="1"/>
</dbReference>
<evidence type="ECO:0008006" key="5">
    <source>
        <dbReference type="Google" id="ProtNLM"/>
    </source>
</evidence>
<keyword evidence="4" id="KW-1185">Reference proteome</keyword>
<proteinExistence type="predicted"/>
<dbReference type="Gene3D" id="1.10.8.60">
    <property type="match status" value="1"/>
</dbReference>
<protein>
    <recommendedName>
        <fullName evidence="5">DNA polymerase III gamma subunit domain-containing protein</fullName>
    </recommendedName>
</protein>
<dbReference type="SUPFAM" id="SSF48019">
    <property type="entry name" value="post-AAA+ oligomerization domain-like"/>
    <property type="match status" value="1"/>
</dbReference>
<reference evidence="3 4" key="1">
    <citation type="journal article" date="2014" name="Antonie Van Leeuwenhoek">
        <title>Oenococcus alcoholitolerans sp. nov., a lactic acid bacteria isolated from cachaca and ethanol fermentation processes.</title>
        <authorList>
            <person name="Badotti F."/>
            <person name="Moreira A.P."/>
            <person name="Tonon L.A."/>
            <person name="de Lucena B.T."/>
            <person name="Gomes Fde C."/>
            <person name="Kruger R."/>
            <person name="Thompson C.C."/>
            <person name="de Morais M.A.Jr."/>
            <person name="Rosa C.A."/>
            <person name="Thompson F.L."/>
        </authorList>
    </citation>
    <scope>NUCLEOTIDE SEQUENCE [LARGE SCALE GENOMIC DNA]</scope>
    <source>
        <strain evidence="3 4">UFRJ-M7.2.18</strain>
    </source>
</reference>